<gene>
    <name evidence="4" type="ORF">ESP51_06100</name>
</gene>
<dbReference type="Proteomes" id="UP000293865">
    <property type="component" value="Unassembled WGS sequence"/>
</dbReference>
<dbReference type="AlphaFoldDB" id="A0A4Q2L6G7"/>
<dbReference type="InterPro" id="IPR000462">
    <property type="entry name" value="CDP-OH_P_trans"/>
</dbReference>
<dbReference type="GO" id="GO:0008654">
    <property type="term" value="P:phospholipid biosynthetic process"/>
    <property type="evidence" value="ECO:0007669"/>
    <property type="project" value="InterPro"/>
</dbReference>
<feature type="transmembrane region" description="Helical" evidence="3">
    <location>
        <begin position="39"/>
        <end position="57"/>
    </location>
</feature>
<dbReference type="InterPro" id="IPR043130">
    <property type="entry name" value="CDP-OH_PTrfase_TM_dom"/>
</dbReference>
<evidence type="ECO:0000256" key="2">
    <source>
        <dbReference type="RuleBase" id="RU003750"/>
    </source>
</evidence>
<dbReference type="GO" id="GO:0016780">
    <property type="term" value="F:phosphotransferase activity, for other substituted phosphate groups"/>
    <property type="evidence" value="ECO:0007669"/>
    <property type="project" value="InterPro"/>
</dbReference>
<feature type="transmembrane region" description="Helical" evidence="3">
    <location>
        <begin position="191"/>
        <end position="211"/>
    </location>
</feature>
<protein>
    <submittedName>
        <fullName evidence="4">CDP-alcohol phosphatidyltransferase family protein</fullName>
    </submittedName>
</protein>
<feature type="transmembrane region" description="Helical" evidence="3">
    <location>
        <begin position="217"/>
        <end position="237"/>
    </location>
</feature>
<feature type="transmembrane region" description="Helical" evidence="3">
    <location>
        <begin position="146"/>
        <end position="171"/>
    </location>
</feature>
<keyword evidence="5" id="KW-1185">Reference proteome</keyword>
<proteinExistence type="inferred from homology"/>
<keyword evidence="3" id="KW-0472">Membrane</keyword>
<evidence type="ECO:0000256" key="3">
    <source>
        <dbReference type="SAM" id="Phobius"/>
    </source>
</evidence>
<keyword evidence="3" id="KW-0812">Transmembrane</keyword>
<accession>A0A4Q2L6G7</accession>
<evidence type="ECO:0000313" key="5">
    <source>
        <dbReference type="Proteomes" id="UP000293865"/>
    </source>
</evidence>
<dbReference type="GO" id="GO:0016020">
    <property type="term" value="C:membrane"/>
    <property type="evidence" value="ECO:0007669"/>
    <property type="project" value="InterPro"/>
</dbReference>
<comment type="similarity">
    <text evidence="2">Belongs to the CDP-alcohol phosphatidyltransferase class-I family.</text>
</comment>
<dbReference type="Pfam" id="PF01066">
    <property type="entry name" value="CDP-OH_P_transf"/>
    <property type="match status" value="1"/>
</dbReference>
<name>A0A4Q2L6G7_9MICO</name>
<dbReference type="EMBL" id="SDPN01000008">
    <property type="protein sequence ID" value="RXZ72022.1"/>
    <property type="molecule type" value="Genomic_DNA"/>
</dbReference>
<dbReference type="OrthoDB" id="7390033at2"/>
<organism evidence="4 5">
    <name type="scientific">Agromyces albus</name>
    <dbReference type="NCBI Taxonomy" id="205332"/>
    <lineage>
        <taxon>Bacteria</taxon>
        <taxon>Bacillati</taxon>
        <taxon>Actinomycetota</taxon>
        <taxon>Actinomycetes</taxon>
        <taxon>Micrococcales</taxon>
        <taxon>Microbacteriaceae</taxon>
        <taxon>Agromyces</taxon>
    </lineage>
</organism>
<comment type="caution">
    <text evidence="4">The sequence shown here is derived from an EMBL/GenBank/DDBJ whole genome shotgun (WGS) entry which is preliminary data.</text>
</comment>
<dbReference type="InterPro" id="IPR048254">
    <property type="entry name" value="CDP_ALCOHOL_P_TRANSF_CS"/>
</dbReference>
<dbReference type="PROSITE" id="PS00379">
    <property type="entry name" value="CDP_ALCOHOL_P_TRANSF"/>
    <property type="match status" value="1"/>
</dbReference>
<keyword evidence="3" id="KW-1133">Transmembrane helix</keyword>
<sequence length="245" mass="25789">MDGPETKDDFAGVVARLAAAQKSRAPGAPGYSIYVNRPIGRLLAAAAYLAGLTPNAVTATSAVFTFSAIVMIAIAPLTPLTGIAIGLLLIVGYALDSADGQLARLRGGGSAAGEWLDHVVDAAKISSLHLAVLISWHDRIELPSELLLLVPIGFAIVAAVLFFAMIINDFLRARDGRDSHARPAGSGIRSLLLLPTDYGILCIAFLLFGVPAVFVPVYVLLFAANAAFALLALPKWFREIGRTSR</sequence>
<dbReference type="Gene3D" id="1.20.120.1760">
    <property type="match status" value="1"/>
</dbReference>
<feature type="transmembrane region" description="Helical" evidence="3">
    <location>
        <begin position="69"/>
        <end position="95"/>
    </location>
</feature>
<evidence type="ECO:0000256" key="1">
    <source>
        <dbReference type="ARBA" id="ARBA00022679"/>
    </source>
</evidence>
<reference evidence="4 5" key="1">
    <citation type="submission" date="2019-01" db="EMBL/GenBank/DDBJ databases">
        <title>Agromyces.</title>
        <authorList>
            <person name="Li J."/>
        </authorList>
    </citation>
    <scope>NUCLEOTIDE SEQUENCE [LARGE SCALE GENOMIC DNA]</scope>
    <source>
        <strain evidence="4 5">DSM 15934</strain>
    </source>
</reference>
<keyword evidence="1 2" id="KW-0808">Transferase</keyword>
<evidence type="ECO:0000313" key="4">
    <source>
        <dbReference type="EMBL" id="RXZ72022.1"/>
    </source>
</evidence>